<dbReference type="EMBL" id="JAIWYP010000001">
    <property type="protein sequence ID" value="KAH3893038.1"/>
    <property type="molecule type" value="Genomic_DNA"/>
</dbReference>
<evidence type="ECO:0000313" key="2">
    <source>
        <dbReference type="Proteomes" id="UP000828390"/>
    </source>
</evidence>
<reference evidence="1" key="1">
    <citation type="journal article" date="2019" name="bioRxiv">
        <title>The Genome of the Zebra Mussel, Dreissena polymorpha: A Resource for Invasive Species Research.</title>
        <authorList>
            <person name="McCartney M.A."/>
            <person name="Auch B."/>
            <person name="Kono T."/>
            <person name="Mallez S."/>
            <person name="Zhang Y."/>
            <person name="Obille A."/>
            <person name="Becker A."/>
            <person name="Abrahante J.E."/>
            <person name="Garbe J."/>
            <person name="Badalamenti J.P."/>
            <person name="Herman A."/>
            <person name="Mangelson H."/>
            <person name="Liachko I."/>
            <person name="Sullivan S."/>
            <person name="Sone E.D."/>
            <person name="Koren S."/>
            <person name="Silverstein K.A.T."/>
            <person name="Beckman K.B."/>
            <person name="Gohl D.M."/>
        </authorList>
    </citation>
    <scope>NUCLEOTIDE SEQUENCE</scope>
    <source>
        <strain evidence="1">Duluth1</strain>
        <tissue evidence="1">Whole animal</tissue>
    </source>
</reference>
<comment type="caution">
    <text evidence="1">The sequence shown here is derived from an EMBL/GenBank/DDBJ whole genome shotgun (WGS) entry which is preliminary data.</text>
</comment>
<dbReference type="Proteomes" id="UP000828390">
    <property type="component" value="Unassembled WGS sequence"/>
</dbReference>
<name>A0A9D4S770_DREPO</name>
<accession>A0A9D4S770</accession>
<keyword evidence="2" id="KW-1185">Reference proteome</keyword>
<dbReference type="AlphaFoldDB" id="A0A9D4S770"/>
<organism evidence="1 2">
    <name type="scientific">Dreissena polymorpha</name>
    <name type="common">Zebra mussel</name>
    <name type="synonym">Mytilus polymorpha</name>
    <dbReference type="NCBI Taxonomy" id="45954"/>
    <lineage>
        <taxon>Eukaryota</taxon>
        <taxon>Metazoa</taxon>
        <taxon>Spiralia</taxon>
        <taxon>Lophotrochozoa</taxon>
        <taxon>Mollusca</taxon>
        <taxon>Bivalvia</taxon>
        <taxon>Autobranchia</taxon>
        <taxon>Heteroconchia</taxon>
        <taxon>Euheterodonta</taxon>
        <taxon>Imparidentia</taxon>
        <taxon>Neoheterodontei</taxon>
        <taxon>Myida</taxon>
        <taxon>Dreissenoidea</taxon>
        <taxon>Dreissenidae</taxon>
        <taxon>Dreissena</taxon>
    </lineage>
</organism>
<sequence>MQSVIRLHATEAAAVIDIYVILPDKIWLVILDWTAIPSTGTSTQTGVRSIQELKFYFHCTLNNYSNHSHFHLDKLDVSTCLAAG</sequence>
<protein>
    <submittedName>
        <fullName evidence="1">Uncharacterized protein</fullName>
    </submittedName>
</protein>
<evidence type="ECO:0000313" key="1">
    <source>
        <dbReference type="EMBL" id="KAH3893038.1"/>
    </source>
</evidence>
<proteinExistence type="predicted"/>
<reference evidence="1" key="2">
    <citation type="submission" date="2020-11" db="EMBL/GenBank/DDBJ databases">
        <authorList>
            <person name="McCartney M.A."/>
            <person name="Auch B."/>
            <person name="Kono T."/>
            <person name="Mallez S."/>
            <person name="Becker A."/>
            <person name="Gohl D.M."/>
            <person name="Silverstein K.A.T."/>
            <person name="Koren S."/>
            <person name="Bechman K.B."/>
            <person name="Herman A."/>
            <person name="Abrahante J.E."/>
            <person name="Garbe J."/>
        </authorList>
    </citation>
    <scope>NUCLEOTIDE SEQUENCE</scope>
    <source>
        <strain evidence="1">Duluth1</strain>
        <tissue evidence="1">Whole animal</tissue>
    </source>
</reference>
<gene>
    <name evidence="1" type="ORF">DPMN_017177</name>
</gene>